<reference evidence="7" key="1">
    <citation type="journal article" date="2013" name="Genome Announc.">
        <title>Draft genome sequence of the basidiomycetous yeast-like fungus Pseudozyma hubeiensis SY62, which produces an abundant amount of the biosurfactant mannosylerythritol lipids.</title>
        <authorList>
            <person name="Konishi M."/>
            <person name="Hatada Y."/>
            <person name="Horiuchi J."/>
        </authorList>
    </citation>
    <scope>NUCLEOTIDE SEQUENCE [LARGE SCALE GENOMIC DNA]</scope>
    <source>
        <strain evidence="7">SY62</strain>
    </source>
</reference>
<dbReference type="Gene3D" id="3.20.20.80">
    <property type="entry name" value="Glycosidases"/>
    <property type="match status" value="1"/>
</dbReference>
<dbReference type="InterPro" id="IPR051816">
    <property type="entry name" value="Glycosyl_Hydrolase_31"/>
</dbReference>
<dbReference type="Gene3D" id="2.60.40.1760">
    <property type="entry name" value="glycosyl hydrolase (family 31)"/>
    <property type="match status" value="1"/>
</dbReference>
<dbReference type="GO" id="GO:0005975">
    <property type="term" value="P:carbohydrate metabolic process"/>
    <property type="evidence" value="ECO:0007669"/>
    <property type="project" value="InterPro"/>
</dbReference>
<comment type="similarity">
    <text evidence="1 2">Belongs to the glycosyl hydrolase 31 family.</text>
</comment>
<dbReference type="GeneID" id="24109434"/>
<dbReference type="RefSeq" id="XP_012190155.1">
    <property type="nucleotide sequence ID" value="XM_012334765.1"/>
</dbReference>
<evidence type="ECO:0000259" key="4">
    <source>
        <dbReference type="Pfam" id="PF13802"/>
    </source>
</evidence>
<protein>
    <submittedName>
        <fullName evidence="6">Glycoside hydrolase</fullName>
    </submittedName>
</protein>
<dbReference type="SUPFAM" id="SSF51011">
    <property type="entry name" value="Glycosyl hydrolase domain"/>
    <property type="match status" value="1"/>
</dbReference>
<dbReference type="EMBL" id="DF238802">
    <property type="protein sequence ID" value="GAC96568.1"/>
    <property type="molecule type" value="Genomic_DNA"/>
</dbReference>
<evidence type="ECO:0000313" key="6">
    <source>
        <dbReference type="EMBL" id="GAC96568.1"/>
    </source>
</evidence>
<dbReference type="OrthoDB" id="10070917at2759"/>
<gene>
    <name evidence="6" type="ORF">PHSY_004149</name>
</gene>
<dbReference type="PANTHER" id="PTHR43863:SF2">
    <property type="entry name" value="MALTASE-GLUCOAMYLASE"/>
    <property type="match status" value="1"/>
</dbReference>
<dbReference type="GO" id="GO:0030246">
    <property type="term" value="F:carbohydrate binding"/>
    <property type="evidence" value="ECO:0007669"/>
    <property type="project" value="InterPro"/>
</dbReference>
<dbReference type="SUPFAM" id="SSF51445">
    <property type="entry name" value="(Trans)glycosidases"/>
    <property type="match status" value="1"/>
</dbReference>
<dbReference type="HOGENOM" id="CLU_000631_7_3_1"/>
<dbReference type="InterPro" id="IPR011013">
    <property type="entry name" value="Gal_mutarotase_sf_dom"/>
</dbReference>
<evidence type="ECO:0000256" key="2">
    <source>
        <dbReference type="RuleBase" id="RU361185"/>
    </source>
</evidence>
<dbReference type="InterPro" id="IPR000322">
    <property type="entry name" value="Glyco_hydro_31_TIM"/>
</dbReference>
<dbReference type="eggNOG" id="KOG1066">
    <property type="taxonomic scope" value="Eukaryota"/>
</dbReference>
<sequence length="764" mass="86337">MLPFARSWDHRLKHESEPSYAASERLTPLANVEEGRVLSFYRGTCCTKDLSLSAPPSIQTTATPLLLNCGVDLPTSNILTSQCSAKMLEAEGDAIVYRYDNELLRLEAWGPNAIRVRSTRLPDFPSESWGICAQPPSASVQVKAIAASKGGAASDGLELTNGEIKASLSARGKVVIYNTSTGSVLLEEYSRNRDDPRDPNCSALLIDARDFIPIIGGDYKLRARFQTQHPNEKIFGMGQYQHGHLDLMGVDLELAHRNSQASVPFFQSSRGYGFLWNNPAVGRATFGKNVITFEAECTKVLDYWIVAGQTPCEIQRAYAQVVGKPPMMPEWGLGFMQSKLRYQTQDELLSVARKYKALDIPLGVIICDFFHWRRQGDWTFDPTYWPDPKGMVDELKRIGVELMVSIWPTVDKRSSNYEPFKESGHLIRTERGARTQFDFLGDCCIVDFTNPAARQHVWSIARKSYHDLGIKLFWLDEAEPEYLKYDFDHFRYHNGPMLAVGNEYPRSYARCFYEGQLSSGQSEVVNLIRCAWIGSQRYGALLWSGDIASSWLSMRAQLVAGLSVSIAGIPWWNSDIGGFHGGDPADPAFCELLVRWFQWGAFCPVMRLHGDREPRQPKPDAARNDPDYCQSGADNEIWSYGEDNFVILRKYVLIREALRDYTKHAMRIASEHGDPIMRTLFYEFPSDPVAWEIQDQYMYGDKYLVCPILTPNSTHRSVYFPLGAEWARVSFDDGVLTTSKDILQGGQNVRAEAPIEDMPVFQRL</sequence>
<proteinExistence type="inferred from homology"/>
<keyword evidence="7" id="KW-1185">Reference proteome</keyword>
<dbReference type="CDD" id="cd06591">
    <property type="entry name" value="GH31_xylosidase_XylS"/>
    <property type="match status" value="1"/>
</dbReference>
<dbReference type="Pfam" id="PF21365">
    <property type="entry name" value="Glyco_hydro_31_3rd"/>
    <property type="match status" value="1"/>
</dbReference>
<dbReference type="AlphaFoldDB" id="R9P548"/>
<dbReference type="GO" id="GO:0004553">
    <property type="term" value="F:hydrolase activity, hydrolyzing O-glycosyl compounds"/>
    <property type="evidence" value="ECO:0007669"/>
    <property type="project" value="InterPro"/>
</dbReference>
<evidence type="ECO:0000259" key="5">
    <source>
        <dbReference type="Pfam" id="PF21365"/>
    </source>
</evidence>
<evidence type="ECO:0000313" key="7">
    <source>
        <dbReference type="Proteomes" id="UP000014071"/>
    </source>
</evidence>
<dbReference type="Gene3D" id="2.60.40.1180">
    <property type="entry name" value="Golgi alpha-mannosidase II"/>
    <property type="match status" value="1"/>
</dbReference>
<dbReference type="InterPro" id="IPR048395">
    <property type="entry name" value="Glyco_hydro_31_C"/>
</dbReference>
<dbReference type="STRING" id="1305764.R9P548"/>
<dbReference type="SUPFAM" id="SSF74650">
    <property type="entry name" value="Galactose mutarotase-like"/>
    <property type="match status" value="1"/>
</dbReference>
<evidence type="ECO:0000256" key="1">
    <source>
        <dbReference type="ARBA" id="ARBA00007806"/>
    </source>
</evidence>
<feature type="domain" description="Glycoside hydrolase family 31 TIM barrel" evidence="3">
    <location>
        <begin position="325"/>
        <end position="661"/>
    </location>
</feature>
<dbReference type="Proteomes" id="UP000014071">
    <property type="component" value="Unassembled WGS sequence"/>
</dbReference>
<organism evidence="6 7">
    <name type="scientific">Pseudozyma hubeiensis (strain SY62)</name>
    <name type="common">Yeast</name>
    <dbReference type="NCBI Taxonomy" id="1305764"/>
    <lineage>
        <taxon>Eukaryota</taxon>
        <taxon>Fungi</taxon>
        <taxon>Dikarya</taxon>
        <taxon>Basidiomycota</taxon>
        <taxon>Ustilaginomycotina</taxon>
        <taxon>Ustilaginomycetes</taxon>
        <taxon>Ustilaginales</taxon>
        <taxon>Ustilaginaceae</taxon>
        <taxon>Pseudozyma</taxon>
    </lineage>
</organism>
<keyword evidence="2 6" id="KW-0378">Hydrolase</keyword>
<feature type="domain" description="Glycosyl hydrolase family 31 C-terminal" evidence="5">
    <location>
        <begin position="673"/>
        <end position="763"/>
    </location>
</feature>
<dbReference type="InterPro" id="IPR025887">
    <property type="entry name" value="Glyco_hydro_31_N_dom"/>
</dbReference>
<dbReference type="InterPro" id="IPR017853">
    <property type="entry name" value="GH"/>
</dbReference>
<keyword evidence="2" id="KW-0326">Glycosidase</keyword>
<dbReference type="InterPro" id="IPR013780">
    <property type="entry name" value="Glyco_hydro_b"/>
</dbReference>
<feature type="domain" description="Glycoside hydrolase family 31 N-terminal" evidence="4">
    <location>
        <begin position="104"/>
        <end position="280"/>
    </location>
</feature>
<evidence type="ECO:0000259" key="3">
    <source>
        <dbReference type="Pfam" id="PF01055"/>
    </source>
</evidence>
<dbReference type="CDD" id="cd14752">
    <property type="entry name" value="GH31_N"/>
    <property type="match status" value="1"/>
</dbReference>
<dbReference type="PANTHER" id="PTHR43863">
    <property type="entry name" value="HYDROLASE, PUTATIVE (AFU_ORTHOLOGUE AFUA_1G03140)-RELATED"/>
    <property type="match status" value="1"/>
</dbReference>
<accession>R9P548</accession>
<dbReference type="Pfam" id="PF01055">
    <property type="entry name" value="Glyco_hydro_31_2nd"/>
    <property type="match status" value="1"/>
</dbReference>
<name>R9P548_PSEHS</name>
<dbReference type="Pfam" id="PF13802">
    <property type="entry name" value="Gal_mutarotas_2"/>
    <property type="match status" value="1"/>
</dbReference>